<dbReference type="Pfam" id="PF08240">
    <property type="entry name" value="ADH_N"/>
    <property type="match status" value="1"/>
</dbReference>
<keyword evidence="4 6" id="KW-0862">Zinc</keyword>
<dbReference type="PANTHER" id="PTHR43350">
    <property type="entry name" value="NAD-DEPENDENT ALCOHOL DEHYDROGENASE"/>
    <property type="match status" value="1"/>
</dbReference>
<evidence type="ECO:0000256" key="5">
    <source>
        <dbReference type="ARBA" id="ARBA00023002"/>
    </source>
</evidence>
<evidence type="ECO:0000313" key="9">
    <source>
        <dbReference type="Proteomes" id="UP000824024"/>
    </source>
</evidence>
<evidence type="ECO:0000313" key="8">
    <source>
        <dbReference type="EMBL" id="HIZ06659.1"/>
    </source>
</evidence>
<dbReference type="SMART" id="SM00829">
    <property type="entry name" value="PKS_ER"/>
    <property type="match status" value="1"/>
</dbReference>
<dbReference type="InterPro" id="IPR036291">
    <property type="entry name" value="NAD(P)-bd_dom_sf"/>
</dbReference>
<comment type="cofactor">
    <cofactor evidence="1 6">
        <name>Zn(2+)</name>
        <dbReference type="ChEBI" id="CHEBI:29105"/>
    </cofactor>
</comment>
<dbReference type="SUPFAM" id="SSF51735">
    <property type="entry name" value="NAD(P)-binding Rossmann-fold domains"/>
    <property type="match status" value="1"/>
</dbReference>
<dbReference type="InterPro" id="IPR002328">
    <property type="entry name" value="ADH_Zn_CS"/>
</dbReference>
<proteinExistence type="inferred from homology"/>
<dbReference type="EMBL" id="DXCH01000047">
    <property type="protein sequence ID" value="HIZ06659.1"/>
    <property type="molecule type" value="Genomic_DNA"/>
</dbReference>
<keyword evidence="3 6" id="KW-0479">Metal-binding</keyword>
<dbReference type="SUPFAM" id="SSF50129">
    <property type="entry name" value="GroES-like"/>
    <property type="match status" value="1"/>
</dbReference>
<dbReference type="PANTHER" id="PTHR43350:SF17">
    <property type="entry name" value="NAD-DEPENDENT ALCOHOL DEHYDROGENASE"/>
    <property type="match status" value="1"/>
</dbReference>
<evidence type="ECO:0000259" key="7">
    <source>
        <dbReference type="SMART" id="SM00829"/>
    </source>
</evidence>
<dbReference type="Gene3D" id="3.90.180.10">
    <property type="entry name" value="Medium-chain alcohol dehydrogenases, catalytic domain"/>
    <property type="match status" value="1"/>
</dbReference>
<dbReference type="InterPro" id="IPR020843">
    <property type="entry name" value="ER"/>
</dbReference>
<dbReference type="PROSITE" id="PS00059">
    <property type="entry name" value="ADH_ZINC"/>
    <property type="match status" value="1"/>
</dbReference>
<gene>
    <name evidence="8" type="ORF">IAA08_01845</name>
</gene>
<evidence type="ECO:0000256" key="2">
    <source>
        <dbReference type="ARBA" id="ARBA00008072"/>
    </source>
</evidence>
<reference evidence="8" key="1">
    <citation type="journal article" date="2021" name="PeerJ">
        <title>Extensive microbial diversity within the chicken gut microbiome revealed by metagenomics and culture.</title>
        <authorList>
            <person name="Gilroy R."/>
            <person name="Ravi A."/>
            <person name="Getino M."/>
            <person name="Pursley I."/>
            <person name="Horton D.L."/>
            <person name="Alikhan N.F."/>
            <person name="Baker D."/>
            <person name="Gharbi K."/>
            <person name="Hall N."/>
            <person name="Watson M."/>
            <person name="Adriaenssens E.M."/>
            <person name="Foster-Nyarko E."/>
            <person name="Jarju S."/>
            <person name="Secka A."/>
            <person name="Antonio M."/>
            <person name="Oren A."/>
            <person name="Chaudhuri R.R."/>
            <person name="La Ragione R."/>
            <person name="Hildebrand F."/>
            <person name="Pallen M.J."/>
        </authorList>
    </citation>
    <scope>NUCLEOTIDE SEQUENCE</scope>
    <source>
        <strain evidence="8">CHK192-9172</strain>
    </source>
</reference>
<comment type="caution">
    <text evidence="8">The sequence shown here is derived from an EMBL/GenBank/DDBJ whole genome shotgun (WGS) entry which is preliminary data.</text>
</comment>
<dbReference type="Proteomes" id="UP000824024">
    <property type="component" value="Unassembled WGS sequence"/>
</dbReference>
<evidence type="ECO:0000256" key="1">
    <source>
        <dbReference type="ARBA" id="ARBA00001947"/>
    </source>
</evidence>
<dbReference type="GO" id="GO:0008270">
    <property type="term" value="F:zinc ion binding"/>
    <property type="evidence" value="ECO:0007669"/>
    <property type="project" value="InterPro"/>
</dbReference>
<dbReference type="Gene3D" id="3.40.50.720">
    <property type="entry name" value="NAD(P)-binding Rossmann-like Domain"/>
    <property type="match status" value="1"/>
</dbReference>
<sequence length="374" mass="39548">MEMKAAVTEVLKENPEFKITTVNIREPKEGEVRVKMAGTGICHTDVAYATDEFGLPLALPMVMGHEGSGIVESVGKGVTKVKPGDHVVIADPSCGQCKACKSGKPWLCEKKVDMSILISGKDAFGGSYLTTTDGKPIATMFSQGSFAEYVLTSERSITKIPDDMDLKIAGPLGCGLRTGSGAIKSTIKPEPGEWVIVNGGGTVGLSALWMGKAVGAKVAVVDIQDGRLEMAKETGADAVINAAGMSEEEETKAIIDAMGGELAVGLVECSGYAPGIKASMSAVGAGGRVAQIGVGGEITFDSWFFGPVNYKKITFIAMGDISNDDIIPELCKLYKEGKFPYDRLITTYKFQDIQQAIDDNIAGKNIKPVLLFED</sequence>
<evidence type="ECO:0000256" key="3">
    <source>
        <dbReference type="ARBA" id="ARBA00022723"/>
    </source>
</evidence>
<dbReference type="AlphaFoldDB" id="A0A9D2D1A6"/>
<organism evidence="8 9">
    <name type="scientific">Candidatus Eubacterium avistercoris</name>
    <dbReference type="NCBI Taxonomy" id="2838567"/>
    <lineage>
        <taxon>Bacteria</taxon>
        <taxon>Bacillati</taxon>
        <taxon>Bacillota</taxon>
        <taxon>Clostridia</taxon>
        <taxon>Eubacteriales</taxon>
        <taxon>Eubacteriaceae</taxon>
        <taxon>Eubacterium</taxon>
    </lineage>
</organism>
<dbReference type="InterPro" id="IPR011032">
    <property type="entry name" value="GroES-like_sf"/>
</dbReference>
<accession>A0A9D2D1A6</accession>
<keyword evidence="5" id="KW-0560">Oxidoreductase</keyword>
<dbReference type="GO" id="GO:0016491">
    <property type="term" value="F:oxidoreductase activity"/>
    <property type="evidence" value="ECO:0007669"/>
    <property type="project" value="UniProtKB-KW"/>
</dbReference>
<name>A0A9D2D1A6_9FIRM</name>
<evidence type="ECO:0000256" key="4">
    <source>
        <dbReference type="ARBA" id="ARBA00022833"/>
    </source>
</evidence>
<dbReference type="InterPro" id="IPR013149">
    <property type="entry name" value="ADH-like_C"/>
</dbReference>
<protein>
    <submittedName>
        <fullName evidence="8">Alcohol dehydrogenase catalytic domain-containing protein</fullName>
    </submittedName>
</protein>
<evidence type="ECO:0000256" key="6">
    <source>
        <dbReference type="RuleBase" id="RU361277"/>
    </source>
</evidence>
<dbReference type="Pfam" id="PF00107">
    <property type="entry name" value="ADH_zinc_N"/>
    <property type="match status" value="1"/>
</dbReference>
<reference evidence="8" key="2">
    <citation type="submission" date="2021-04" db="EMBL/GenBank/DDBJ databases">
        <authorList>
            <person name="Gilroy R."/>
        </authorList>
    </citation>
    <scope>NUCLEOTIDE SEQUENCE</scope>
    <source>
        <strain evidence="8">CHK192-9172</strain>
    </source>
</reference>
<feature type="domain" description="Enoyl reductase (ER)" evidence="7">
    <location>
        <begin position="12"/>
        <end position="370"/>
    </location>
</feature>
<comment type="similarity">
    <text evidence="2 6">Belongs to the zinc-containing alcohol dehydrogenase family.</text>
</comment>
<dbReference type="InterPro" id="IPR013154">
    <property type="entry name" value="ADH-like_N"/>
</dbReference>